<keyword evidence="1" id="KW-0560">Oxidoreductase</keyword>
<keyword evidence="3" id="KW-1185">Reference proteome</keyword>
<dbReference type="GO" id="GO:0016705">
    <property type="term" value="F:oxidoreductase activity, acting on paired donors, with incorporation or reduction of molecular oxygen"/>
    <property type="evidence" value="ECO:0007669"/>
    <property type="project" value="InterPro"/>
</dbReference>
<dbReference type="PROSITE" id="PS00086">
    <property type="entry name" value="CYTOCHROME_P450"/>
    <property type="match status" value="1"/>
</dbReference>
<dbReference type="GO" id="GO:0004497">
    <property type="term" value="F:monooxygenase activity"/>
    <property type="evidence" value="ECO:0007669"/>
    <property type="project" value="UniProtKB-KW"/>
</dbReference>
<dbReference type="Pfam" id="PF00067">
    <property type="entry name" value="p450"/>
    <property type="match status" value="1"/>
</dbReference>
<comment type="similarity">
    <text evidence="1">Belongs to the cytochrome P450 family.</text>
</comment>
<dbReference type="Proteomes" id="UP001054821">
    <property type="component" value="Chromosome 5"/>
</dbReference>
<organism evidence="2 3">
    <name type="scientific">Prunus dulcis</name>
    <name type="common">Almond</name>
    <name type="synonym">Amygdalus dulcis</name>
    <dbReference type="NCBI Taxonomy" id="3755"/>
    <lineage>
        <taxon>Eukaryota</taxon>
        <taxon>Viridiplantae</taxon>
        <taxon>Streptophyta</taxon>
        <taxon>Embryophyta</taxon>
        <taxon>Tracheophyta</taxon>
        <taxon>Spermatophyta</taxon>
        <taxon>Magnoliopsida</taxon>
        <taxon>eudicotyledons</taxon>
        <taxon>Gunneridae</taxon>
        <taxon>Pentapetalae</taxon>
        <taxon>rosids</taxon>
        <taxon>fabids</taxon>
        <taxon>Rosales</taxon>
        <taxon>Rosaceae</taxon>
        <taxon>Amygdaloideae</taxon>
        <taxon>Amygdaleae</taxon>
        <taxon>Prunus</taxon>
    </lineage>
</organism>
<dbReference type="PANTHER" id="PTHR47951:SF7">
    <property type="entry name" value="FLAVONOID 3',5'-HYDROXYLASE-LIKE ISOFORM X1"/>
    <property type="match status" value="1"/>
</dbReference>
<protein>
    <submittedName>
        <fullName evidence="2">Uncharacterized protein</fullName>
    </submittedName>
</protein>
<evidence type="ECO:0000256" key="1">
    <source>
        <dbReference type="RuleBase" id="RU000461"/>
    </source>
</evidence>
<gene>
    <name evidence="2" type="ORF">L3X38_028018</name>
</gene>
<dbReference type="InterPro" id="IPR036396">
    <property type="entry name" value="Cyt_P450_sf"/>
</dbReference>
<sequence>MVDEARDVSKYENSPWTINPGSATANKLEYLPFGSGRRMCAGLPLAEKMMIYVLASFLHSFEWRLLADAKLDLQDKFGIVTKKMTPLIVIPTLRLSKLELYA</sequence>
<comment type="caution">
    <text evidence="2">The sequence shown here is derived from an EMBL/GenBank/DDBJ whole genome shotgun (WGS) entry which is preliminary data.</text>
</comment>
<dbReference type="Gene3D" id="1.10.630.10">
    <property type="entry name" value="Cytochrome P450"/>
    <property type="match status" value="1"/>
</dbReference>
<dbReference type="InterPro" id="IPR002401">
    <property type="entry name" value="Cyt_P450_E_grp-I"/>
</dbReference>
<dbReference type="InterPro" id="IPR001128">
    <property type="entry name" value="Cyt_P450"/>
</dbReference>
<dbReference type="PANTHER" id="PTHR47951">
    <property type="entry name" value="OS08G0547900 PROTEIN"/>
    <property type="match status" value="1"/>
</dbReference>
<evidence type="ECO:0000313" key="2">
    <source>
        <dbReference type="EMBL" id="KAI5328621.1"/>
    </source>
</evidence>
<proteinExistence type="inferred from homology"/>
<keyword evidence="1" id="KW-0349">Heme</keyword>
<dbReference type="EMBL" id="JAJFAZ020000005">
    <property type="protein sequence ID" value="KAI5328621.1"/>
    <property type="molecule type" value="Genomic_DNA"/>
</dbReference>
<dbReference type="InterPro" id="IPR017972">
    <property type="entry name" value="Cyt_P450_CS"/>
</dbReference>
<evidence type="ECO:0000313" key="3">
    <source>
        <dbReference type="Proteomes" id="UP001054821"/>
    </source>
</evidence>
<name>A0AAD4VRA4_PRUDU</name>
<dbReference type="GO" id="GO:0005506">
    <property type="term" value="F:iron ion binding"/>
    <property type="evidence" value="ECO:0007669"/>
    <property type="project" value="InterPro"/>
</dbReference>
<dbReference type="PRINTS" id="PR00463">
    <property type="entry name" value="EP450I"/>
</dbReference>
<dbReference type="GO" id="GO:0020037">
    <property type="term" value="F:heme binding"/>
    <property type="evidence" value="ECO:0007669"/>
    <property type="project" value="InterPro"/>
</dbReference>
<dbReference type="SUPFAM" id="SSF48264">
    <property type="entry name" value="Cytochrome P450"/>
    <property type="match status" value="1"/>
</dbReference>
<accession>A0AAD4VRA4</accession>
<dbReference type="AlphaFoldDB" id="A0AAD4VRA4"/>
<reference evidence="2 3" key="1">
    <citation type="journal article" date="2022" name="G3 (Bethesda)">
        <title>Whole-genome sequence and methylome profiling of the almond [Prunus dulcis (Mill.) D.A. Webb] cultivar 'Nonpareil'.</title>
        <authorList>
            <person name="D'Amico-Willman K.M."/>
            <person name="Ouma W.Z."/>
            <person name="Meulia T."/>
            <person name="Sideli G.M."/>
            <person name="Gradziel T.M."/>
            <person name="Fresnedo-Ramirez J."/>
        </authorList>
    </citation>
    <scope>NUCLEOTIDE SEQUENCE [LARGE SCALE GENOMIC DNA]</scope>
    <source>
        <strain evidence="2">Clone GOH B32 T37-40</strain>
    </source>
</reference>
<keyword evidence="1" id="KW-0503">Monooxygenase</keyword>
<keyword evidence="1" id="KW-0479">Metal-binding</keyword>
<keyword evidence="1" id="KW-0408">Iron</keyword>